<evidence type="ECO:0000313" key="10">
    <source>
        <dbReference type="EMBL" id="MEA9357749.1"/>
    </source>
</evidence>
<evidence type="ECO:0000259" key="9">
    <source>
        <dbReference type="Pfam" id="PF01259"/>
    </source>
</evidence>
<evidence type="ECO:0000256" key="1">
    <source>
        <dbReference type="ARBA" id="ARBA00004672"/>
    </source>
</evidence>
<proteinExistence type="inferred from homology"/>
<evidence type="ECO:0000256" key="8">
    <source>
        <dbReference type="ARBA" id="ARBA00048475"/>
    </source>
</evidence>
<comment type="catalytic activity">
    <reaction evidence="8">
        <text>5-amino-1-(5-phospho-D-ribosyl)imidazole-4-carboxylate + L-aspartate + ATP = (2S)-2-[5-amino-1-(5-phospho-beta-D-ribosyl)imidazole-4-carboxamido]succinate + ADP + phosphate + 2 H(+)</text>
        <dbReference type="Rhea" id="RHEA:22628"/>
        <dbReference type="ChEBI" id="CHEBI:15378"/>
        <dbReference type="ChEBI" id="CHEBI:29991"/>
        <dbReference type="ChEBI" id="CHEBI:30616"/>
        <dbReference type="ChEBI" id="CHEBI:43474"/>
        <dbReference type="ChEBI" id="CHEBI:58443"/>
        <dbReference type="ChEBI" id="CHEBI:77657"/>
        <dbReference type="ChEBI" id="CHEBI:456216"/>
        <dbReference type="EC" id="6.3.2.6"/>
    </reaction>
</comment>
<dbReference type="EMBL" id="JAYGJQ010000002">
    <property type="protein sequence ID" value="MEA9357749.1"/>
    <property type="molecule type" value="Genomic_DNA"/>
</dbReference>
<evidence type="ECO:0000256" key="4">
    <source>
        <dbReference type="ARBA" id="ARBA00022598"/>
    </source>
</evidence>
<gene>
    <name evidence="10" type="ORF">SHI21_16075</name>
</gene>
<sequence length="379" mass="43181">MTNLPPVLYRGSVKNVRGEVSAESLVFEFSDRYSVFDWGEMPDQLDEKGKTLSIMGKSFFQYLGESANWEGLFSSEIINQTFSSEYLSALSQSEIYKRYCAQGLNHHAVLDDEFNTPYLKVKNISVIRPPFDGVNYHYEAYTDKPVHALVPLEVIFRLGLSQGNSLTKRLGSDLSKWKAFGFNEIPEAGLLKTPIIDFSTKLERGDRYLDYSEAQKISGMNDSEWIELQQMTNLIALNLFRFHHDLGLELWDGKIEVGFIPGSDGNRSFILVDSIGIDELRLLYKGKSFSKEFLRETYKGSAWFLNLEAAKKDVLVVGGDFKEVCLSKYNSSPLKLNPEVKARAEAVYKSYSNAVTSKVLGKKFFSEEFNLEDYSKRYL</sequence>
<dbReference type="PANTHER" id="PTHR43700">
    <property type="entry name" value="PHOSPHORIBOSYLAMINOIMIDAZOLE-SUCCINOCARBOXAMIDE SYNTHASE"/>
    <property type="match status" value="1"/>
</dbReference>
<evidence type="ECO:0000256" key="3">
    <source>
        <dbReference type="ARBA" id="ARBA00012217"/>
    </source>
</evidence>
<dbReference type="SUPFAM" id="SSF56104">
    <property type="entry name" value="SAICAR synthase-like"/>
    <property type="match status" value="1"/>
</dbReference>
<reference evidence="10 11" key="1">
    <citation type="submission" date="2023-11" db="EMBL/GenBank/DDBJ databases">
        <title>A Novel Polar Bacteriovorax (B. antarcticus) Isolated from the Biocrust in Antarctica.</title>
        <authorList>
            <person name="Mun W."/>
            <person name="Choi S.Y."/>
            <person name="Mitchell R.J."/>
        </authorList>
    </citation>
    <scope>NUCLEOTIDE SEQUENCE [LARGE SCALE GENOMIC DNA]</scope>
    <source>
        <strain evidence="10 11">PP10</strain>
    </source>
</reference>
<keyword evidence="6" id="KW-0658">Purine biosynthesis</keyword>
<keyword evidence="4" id="KW-0436">Ligase</keyword>
<evidence type="ECO:0000313" key="11">
    <source>
        <dbReference type="Proteomes" id="UP001302274"/>
    </source>
</evidence>
<dbReference type="PANTHER" id="PTHR43700:SF1">
    <property type="entry name" value="PHOSPHORIBOSYLAMINOIMIDAZOLE-SUCCINOCARBOXAMIDE SYNTHASE"/>
    <property type="match status" value="1"/>
</dbReference>
<dbReference type="Proteomes" id="UP001302274">
    <property type="component" value="Unassembled WGS sequence"/>
</dbReference>
<evidence type="ECO:0000256" key="2">
    <source>
        <dbReference type="ARBA" id="ARBA00010190"/>
    </source>
</evidence>
<evidence type="ECO:0000256" key="6">
    <source>
        <dbReference type="ARBA" id="ARBA00022755"/>
    </source>
</evidence>
<keyword evidence="7" id="KW-0067">ATP-binding</keyword>
<keyword evidence="11" id="KW-1185">Reference proteome</keyword>
<dbReference type="InterPro" id="IPR028923">
    <property type="entry name" value="SAICAR_synt/ADE2_N"/>
</dbReference>
<dbReference type="Pfam" id="PF01259">
    <property type="entry name" value="SAICAR_synt"/>
    <property type="match status" value="1"/>
</dbReference>
<dbReference type="EC" id="6.3.2.6" evidence="3"/>
<comment type="caution">
    <text evidence="10">The sequence shown here is derived from an EMBL/GenBank/DDBJ whole genome shotgun (WGS) entry which is preliminary data.</text>
</comment>
<accession>A0ABU5VZK3</accession>
<evidence type="ECO:0000256" key="5">
    <source>
        <dbReference type="ARBA" id="ARBA00022741"/>
    </source>
</evidence>
<dbReference type="Gene3D" id="3.30.200.20">
    <property type="entry name" value="Phosphorylase Kinase, domain 1"/>
    <property type="match status" value="1"/>
</dbReference>
<evidence type="ECO:0000256" key="7">
    <source>
        <dbReference type="ARBA" id="ARBA00022840"/>
    </source>
</evidence>
<organism evidence="10 11">
    <name type="scientific">Bacteriovorax antarcticus</name>
    <dbReference type="NCBI Taxonomy" id="3088717"/>
    <lineage>
        <taxon>Bacteria</taxon>
        <taxon>Pseudomonadati</taxon>
        <taxon>Bdellovibrionota</taxon>
        <taxon>Bacteriovoracia</taxon>
        <taxon>Bacteriovoracales</taxon>
        <taxon>Bacteriovoracaceae</taxon>
        <taxon>Bacteriovorax</taxon>
    </lineage>
</organism>
<comment type="similarity">
    <text evidence="2">Belongs to the SAICAR synthetase family.</text>
</comment>
<feature type="domain" description="SAICAR synthetase/ADE2 N-terminal" evidence="9">
    <location>
        <begin position="8"/>
        <end position="300"/>
    </location>
</feature>
<dbReference type="RefSeq" id="WP_323577895.1">
    <property type="nucleotide sequence ID" value="NZ_JAYGJQ010000002.1"/>
</dbReference>
<dbReference type="Gene3D" id="3.30.470.20">
    <property type="entry name" value="ATP-grasp fold, B domain"/>
    <property type="match status" value="1"/>
</dbReference>
<keyword evidence="5" id="KW-0547">Nucleotide-binding</keyword>
<comment type="pathway">
    <text evidence="1">Purine metabolism; IMP biosynthesis via de novo pathway; 5-amino-1-(5-phospho-D-ribosyl)imidazole-4-carboxamide from 5-amino-1-(5-phospho-D-ribosyl)imidazole-4-carboxylate: step 1/2.</text>
</comment>
<name>A0ABU5VZK3_9BACT</name>
<protein>
    <recommendedName>
        <fullName evidence="3">phosphoribosylaminoimidazolesuccinocarboxamide synthase</fullName>
        <ecNumber evidence="3">6.3.2.6</ecNumber>
    </recommendedName>
</protein>